<evidence type="ECO:0000256" key="1">
    <source>
        <dbReference type="SAM" id="Phobius"/>
    </source>
</evidence>
<evidence type="ECO:0000313" key="2">
    <source>
        <dbReference type="EMBL" id="TDA21986.1"/>
    </source>
</evidence>
<feature type="transmembrane region" description="Helical" evidence="1">
    <location>
        <begin position="61"/>
        <end position="79"/>
    </location>
</feature>
<gene>
    <name evidence="2" type="ORF">E1963_09530</name>
</gene>
<dbReference type="Proteomes" id="UP000295710">
    <property type="component" value="Unassembled WGS sequence"/>
</dbReference>
<name>A0A4R4FGT3_9FIRM</name>
<keyword evidence="3" id="KW-1185">Reference proteome</keyword>
<evidence type="ECO:0000313" key="3">
    <source>
        <dbReference type="Proteomes" id="UP000295710"/>
    </source>
</evidence>
<dbReference type="EMBL" id="SMMX01000006">
    <property type="protein sequence ID" value="TDA21986.1"/>
    <property type="molecule type" value="Genomic_DNA"/>
</dbReference>
<proteinExistence type="predicted"/>
<keyword evidence="1" id="KW-0472">Membrane</keyword>
<reference evidence="2 3" key="1">
    <citation type="journal article" date="2016" name="Nat. Microbiol.">
        <title>The Mouse Intestinal Bacterial Collection (miBC) provides host-specific insight into cultured diversity and functional potential of the gut microbiota.</title>
        <authorList>
            <person name="Lagkouvardos I."/>
            <person name="Pukall R."/>
            <person name="Abt B."/>
            <person name="Foesel B.U."/>
            <person name="Meier-Kolthoff J.P."/>
            <person name="Kumar N."/>
            <person name="Bresciani A."/>
            <person name="Martinez I."/>
            <person name="Just S."/>
            <person name="Ziegler C."/>
            <person name="Brugiroux S."/>
            <person name="Garzetti D."/>
            <person name="Wenning M."/>
            <person name="Bui T.P."/>
            <person name="Wang J."/>
            <person name="Hugenholtz F."/>
            <person name="Plugge C.M."/>
            <person name="Peterson D.A."/>
            <person name="Hornef M.W."/>
            <person name="Baines J.F."/>
            <person name="Smidt H."/>
            <person name="Walter J."/>
            <person name="Kristiansen K."/>
            <person name="Nielsen H.B."/>
            <person name="Haller D."/>
            <person name="Overmann J."/>
            <person name="Stecher B."/>
            <person name="Clavel T."/>
        </authorList>
    </citation>
    <scope>NUCLEOTIDE SEQUENCE [LARGE SCALE GENOMIC DNA]</scope>
    <source>
        <strain evidence="2 3">DSM 28560</strain>
    </source>
</reference>
<accession>A0A4R4FGT3</accession>
<comment type="caution">
    <text evidence="2">The sequence shown here is derived from an EMBL/GenBank/DDBJ whole genome shotgun (WGS) entry which is preliminary data.</text>
</comment>
<feature type="transmembrane region" description="Helical" evidence="1">
    <location>
        <begin position="238"/>
        <end position="256"/>
    </location>
</feature>
<keyword evidence="1" id="KW-0812">Transmembrane</keyword>
<feature type="transmembrane region" description="Helical" evidence="1">
    <location>
        <begin position="364"/>
        <end position="382"/>
    </location>
</feature>
<feature type="transmembrane region" description="Helical" evidence="1">
    <location>
        <begin position="31"/>
        <end position="55"/>
    </location>
</feature>
<feature type="transmembrane region" description="Helical" evidence="1">
    <location>
        <begin position="216"/>
        <end position="232"/>
    </location>
</feature>
<keyword evidence="1" id="KW-1133">Transmembrane helix</keyword>
<dbReference type="AlphaFoldDB" id="A0A4R4FGT3"/>
<organism evidence="2 3">
    <name type="scientific">Extibacter muris</name>
    <dbReference type="NCBI Taxonomy" id="1796622"/>
    <lineage>
        <taxon>Bacteria</taxon>
        <taxon>Bacillati</taxon>
        <taxon>Bacillota</taxon>
        <taxon>Clostridia</taxon>
        <taxon>Lachnospirales</taxon>
        <taxon>Lachnospiraceae</taxon>
        <taxon>Extibacter</taxon>
    </lineage>
</organism>
<dbReference type="RefSeq" id="WP_132277454.1">
    <property type="nucleotide sequence ID" value="NZ_JAOBST010000013.1"/>
</dbReference>
<sequence>MEKTDTFLYDTVPANYRERSEKCQNSRIDGFVIVIGYGVLFMVMLLNAVGVLAGWHPMLKMAVLAAVAEAVLLGTVRFCNGISRRRMSALIKSREQGSLKGTFYPDYLFIEYGDGRQQSIRYSDISAVRENEEAFDICGAATGVRLEKKYIGRDGMLSLRNWLKKHCKDKYTNNLHPEEEAVHIEFGWCQGDREQAVKWSALYALYNLRYYYSEKRAGFISILAAALLYMNVMNPMLAVTVCMCLVLGISMLIILLRQLAYRLSVKVTKKNYDNRPEDAKTIVELSGGELVIHTYDSVTGMPVGKLEHVKEGERFFAVSNHFIYKGDMAKEEQAILRNRLKKYCGNGCDYIDISGSARGRTIRSAAAIAVQALLIFLLLWNYNAGNTKSGDILRDGLYSTSKQEQKETKAAREALVQYVDTPDKEGLNLGAPKLRIEDCYSDNAVSYDSRFYIENWTLYGISANEHGELGRGGTIRTDNAASPYQKVRSCRCRPGRR</sequence>
<protein>
    <submittedName>
        <fullName evidence="2">Uncharacterized protein</fullName>
    </submittedName>
</protein>